<evidence type="ECO:0000256" key="2">
    <source>
        <dbReference type="SAM" id="Phobius"/>
    </source>
</evidence>
<keyword evidence="3" id="KW-0614">Plasmid</keyword>
<name>A0A2K9ZHQ2_RHILE</name>
<feature type="transmembrane region" description="Helical" evidence="2">
    <location>
        <begin position="42"/>
        <end position="65"/>
    </location>
</feature>
<dbReference type="EMBL" id="CP025016">
    <property type="protein sequence ID" value="AUW47758.1"/>
    <property type="molecule type" value="Genomic_DNA"/>
</dbReference>
<keyword evidence="2" id="KW-1133">Transmembrane helix</keyword>
<feature type="region of interest" description="Disordered" evidence="1">
    <location>
        <begin position="95"/>
        <end position="123"/>
    </location>
</feature>
<dbReference type="Proteomes" id="UP000238523">
    <property type="component" value="Plasmid pRLN4"/>
</dbReference>
<accession>A0A2K9ZHQ2</accession>
<protein>
    <submittedName>
        <fullName evidence="3">Uncharacterized protein</fullName>
    </submittedName>
</protein>
<gene>
    <name evidence="3" type="ORF">CUJ84_pRLN4000046</name>
</gene>
<evidence type="ECO:0000313" key="3">
    <source>
        <dbReference type="EMBL" id="AUW47758.1"/>
    </source>
</evidence>
<sequence length="123" mass="13367">MSRSFKIGTIGGTAVRVHITFALLLVWIWLAHYRIGGAPAAWEGIAFILSVFACVVLHEFGYIAATRYFGIKTPDITLPPIGDIIRLVQFETESPSTATAPNDRSALNGIEPALANRKAPDRS</sequence>
<geneLocation type="plasmid" evidence="4">
    <name>prln4</name>
</geneLocation>
<evidence type="ECO:0000256" key="1">
    <source>
        <dbReference type="SAM" id="MobiDB-lite"/>
    </source>
</evidence>
<reference evidence="3 4" key="1">
    <citation type="submission" date="2017-11" db="EMBL/GenBank/DDBJ databases">
        <title>Complete genome of Rhizobium leguminosarum Norway, an ineffective micro-symbiont.</title>
        <authorList>
            <person name="Hoffrichter A."/>
            <person name="Liang J."/>
            <person name="Brachmann A."/>
            <person name="Marin M."/>
        </authorList>
    </citation>
    <scope>NUCLEOTIDE SEQUENCE [LARGE SCALE GENOMIC DNA]</scope>
    <source>
        <strain evidence="3 4">Norway</strain>
        <plasmid evidence="4">Plasmid prln4</plasmid>
    </source>
</reference>
<proteinExistence type="predicted"/>
<keyword evidence="2" id="KW-0812">Transmembrane</keyword>
<organism evidence="3 4">
    <name type="scientific">Rhizobium leguminosarum</name>
    <dbReference type="NCBI Taxonomy" id="384"/>
    <lineage>
        <taxon>Bacteria</taxon>
        <taxon>Pseudomonadati</taxon>
        <taxon>Pseudomonadota</taxon>
        <taxon>Alphaproteobacteria</taxon>
        <taxon>Hyphomicrobiales</taxon>
        <taxon>Rhizobiaceae</taxon>
        <taxon>Rhizobium/Agrobacterium group</taxon>
        <taxon>Rhizobium</taxon>
    </lineage>
</organism>
<keyword evidence="2" id="KW-0472">Membrane</keyword>
<dbReference type="AlphaFoldDB" id="A0A2K9ZHQ2"/>
<feature type="transmembrane region" description="Helical" evidence="2">
    <location>
        <begin position="7"/>
        <end position="30"/>
    </location>
</feature>
<evidence type="ECO:0000313" key="4">
    <source>
        <dbReference type="Proteomes" id="UP000238523"/>
    </source>
</evidence>